<evidence type="ECO:0000313" key="3">
    <source>
        <dbReference type="Proteomes" id="UP001149719"/>
    </source>
</evidence>
<organism evidence="2 3">
    <name type="scientific">Marinomonas phaeophyticola</name>
    <dbReference type="NCBI Taxonomy" id="3004091"/>
    <lineage>
        <taxon>Bacteria</taxon>
        <taxon>Pseudomonadati</taxon>
        <taxon>Pseudomonadota</taxon>
        <taxon>Gammaproteobacteria</taxon>
        <taxon>Oceanospirillales</taxon>
        <taxon>Oceanospirillaceae</taxon>
        <taxon>Marinomonas</taxon>
    </lineage>
</organism>
<evidence type="ECO:0000256" key="1">
    <source>
        <dbReference type="SAM" id="Phobius"/>
    </source>
</evidence>
<sequence>MSKQFYILSTSYFITIISFLLINTFLDLDRKNITAAQGVWKSKNNSLLYITENEVAFYDFSHSECRIRNHFPSINQANKHIENIRLNKIHPKGWLLSTSPSRWVLSFDLIQKMPSRTSNFEQIKSLPTNCPTVANQDTEQLNRNV</sequence>
<keyword evidence="1" id="KW-1133">Transmembrane helix</keyword>
<dbReference type="RefSeq" id="WP_269127582.1">
    <property type="nucleotide sequence ID" value="NZ_JAPUBN010000021.1"/>
</dbReference>
<gene>
    <name evidence="2" type="ORF">O1D97_18050</name>
</gene>
<dbReference type="Proteomes" id="UP001149719">
    <property type="component" value="Unassembled WGS sequence"/>
</dbReference>
<protein>
    <submittedName>
        <fullName evidence="2">Uncharacterized protein</fullName>
    </submittedName>
</protein>
<feature type="transmembrane region" description="Helical" evidence="1">
    <location>
        <begin position="6"/>
        <end position="26"/>
    </location>
</feature>
<comment type="caution">
    <text evidence="2">The sequence shown here is derived from an EMBL/GenBank/DDBJ whole genome shotgun (WGS) entry which is preliminary data.</text>
</comment>
<name>A0ABT4JZ05_9GAMM</name>
<keyword evidence="1" id="KW-0812">Transmembrane</keyword>
<keyword evidence="3" id="KW-1185">Reference proteome</keyword>
<dbReference type="EMBL" id="JAPUBN010000021">
    <property type="protein sequence ID" value="MCZ2723461.1"/>
    <property type="molecule type" value="Genomic_DNA"/>
</dbReference>
<accession>A0ABT4JZ05</accession>
<reference evidence="2" key="1">
    <citation type="submission" date="2022-12" db="EMBL/GenBank/DDBJ databases">
        <title>Marinomonas 15G1-11 sp. nov, isolated from marine algae.</title>
        <authorList>
            <person name="Butt M."/>
            <person name="Choi D.G."/>
            <person name="Kim J.M."/>
            <person name="Lee J.K."/>
            <person name="Baek J.H."/>
            <person name="Jeon C.O."/>
        </authorList>
    </citation>
    <scope>NUCLEOTIDE SEQUENCE</scope>
    <source>
        <strain evidence="2">15G1-11</strain>
    </source>
</reference>
<evidence type="ECO:0000313" key="2">
    <source>
        <dbReference type="EMBL" id="MCZ2723461.1"/>
    </source>
</evidence>
<proteinExistence type="predicted"/>
<keyword evidence="1" id="KW-0472">Membrane</keyword>